<name>A0ABY9DD57_VITVI</name>
<dbReference type="Proteomes" id="UP001227230">
    <property type="component" value="Chromosome 15"/>
</dbReference>
<dbReference type="PROSITE" id="PS51257">
    <property type="entry name" value="PROKAR_LIPOPROTEIN"/>
    <property type="match status" value="1"/>
</dbReference>
<evidence type="ECO:0000313" key="3">
    <source>
        <dbReference type="Proteomes" id="UP001227230"/>
    </source>
</evidence>
<dbReference type="Pfam" id="PF23247">
    <property type="entry name" value="LRR_RPS2"/>
    <property type="match status" value="1"/>
</dbReference>
<accession>A0ABY9DD57</accession>
<evidence type="ECO:0000259" key="1">
    <source>
        <dbReference type="Pfam" id="PF23247"/>
    </source>
</evidence>
<keyword evidence="3" id="KW-1185">Reference proteome</keyword>
<protein>
    <recommendedName>
        <fullName evidence="1">Disease resistance protein At4g27190-like leucine-rich repeats domain-containing protein</fullName>
    </recommendedName>
</protein>
<dbReference type="InterPro" id="IPR057135">
    <property type="entry name" value="At4g27190-like_LRR"/>
</dbReference>
<dbReference type="EMBL" id="CP126662">
    <property type="protein sequence ID" value="WKA05106.1"/>
    <property type="molecule type" value="Genomic_DNA"/>
</dbReference>
<feature type="domain" description="Disease resistance protein At4g27190-like leucine-rich repeats" evidence="1">
    <location>
        <begin position="42"/>
        <end position="125"/>
    </location>
</feature>
<organism evidence="2 3">
    <name type="scientific">Vitis vinifera</name>
    <name type="common">Grape</name>
    <dbReference type="NCBI Taxonomy" id="29760"/>
    <lineage>
        <taxon>Eukaryota</taxon>
        <taxon>Viridiplantae</taxon>
        <taxon>Streptophyta</taxon>
        <taxon>Embryophyta</taxon>
        <taxon>Tracheophyta</taxon>
        <taxon>Spermatophyta</taxon>
        <taxon>Magnoliopsida</taxon>
        <taxon>eudicotyledons</taxon>
        <taxon>Gunneridae</taxon>
        <taxon>Pentapetalae</taxon>
        <taxon>rosids</taxon>
        <taxon>Vitales</taxon>
        <taxon>Vitaceae</taxon>
        <taxon>Viteae</taxon>
        <taxon>Vitis</taxon>
    </lineage>
</organism>
<evidence type="ECO:0000313" key="2">
    <source>
        <dbReference type="EMBL" id="WKA05106.1"/>
    </source>
</evidence>
<proteinExistence type="predicted"/>
<reference evidence="2 3" key="1">
    <citation type="journal article" date="2023" name="Hortic Res">
        <title>The complete reference genome for grapevine (Vitis vinifera L.) genetics and breeding.</title>
        <authorList>
            <person name="Shi X."/>
            <person name="Cao S."/>
            <person name="Wang X."/>
            <person name="Huang S."/>
            <person name="Wang Y."/>
            <person name="Liu Z."/>
            <person name="Liu W."/>
            <person name="Leng X."/>
            <person name="Peng Y."/>
            <person name="Wang N."/>
            <person name="Wang Y."/>
            <person name="Ma Z."/>
            <person name="Xu X."/>
            <person name="Zhang F."/>
            <person name="Xue H."/>
            <person name="Zhong H."/>
            <person name="Wang Y."/>
            <person name="Zhang K."/>
            <person name="Velt A."/>
            <person name="Avia K."/>
            <person name="Holtgrawe D."/>
            <person name="Grimplet J."/>
            <person name="Matus J.T."/>
            <person name="Ware D."/>
            <person name="Wu X."/>
            <person name="Wang H."/>
            <person name="Liu C."/>
            <person name="Fang Y."/>
            <person name="Rustenholz C."/>
            <person name="Cheng Z."/>
            <person name="Xiao H."/>
            <person name="Zhou Y."/>
        </authorList>
    </citation>
    <scope>NUCLEOTIDE SEQUENCE [LARGE SCALE GENOMIC DNA]</scope>
    <source>
        <strain evidence="3">cv. Pinot noir / PN40024</strain>
        <tissue evidence="2">Leaf</tissue>
    </source>
</reference>
<gene>
    <name evidence="2" type="ORF">VitviT2T_023091</name>
</gene>
<sequence length="205" mass="22441">MVRLDLLRPCGQSCRSPATAATSSGCYRTAATAPLSIASSVVEAFSEEDTQVEKQVVMRIEGCTPSLESLFVGTLDNIRALRPSQLPANSFSKLRKLQVSGCNNLLNLFSLSVASALVQLEDLHILGSEAEAIVANENEDEAALRGLHHLKRFCSGRTDIELKGHYGDMARPIFKGVFFEVKRFDDTLLSWYFGCDSLEYGSNTT</sequence>